<dbReference type="AlphaFoldDB" id="A0A7R9GA66"/>
<dbReference type="EC" id="6.2.1.3" evidence="13"/>
<evidence type="ECO:0000256" key="1">
    <source>
        <dbReference type="ARBA" id="ARBA00006432"/>
    </source>
</evidence>
<comment type="similarity">
    <text evidence="1 13">Belongs to the ATP-dependent AMP-binding enzyme family.</text>
</comment>
<keyword evidence="13" id="KW-0443">Lipid metabolism</keyword>
<evidence type="ECO:0000256" key="5">
    <source>
        <dbReference type="ARBA" id="ARBA00022840"/>
    </source>
</evidence>
<gene>
    <name evidence="15" type="ORF">NMOB1V02_LOCUS2690</name>
</gene>
<keyword evidence="2 13" id="KW-0436">Ligase</keyword>
<feature type="domain" description="AMP-dependent synthetase/ligase" evidence="14">
    <location>
        <begin position="135"/>
        <end position="529"/>
    </location>
</feature>
<sequence>MVLCDCFGQVEPFKAPIPLDNQAELIKGPEMIRYSKLNKEAKDGKFLNFMYEDAKTIYECFRRGCKISSLEFRFTDHEGVGLELLGCNPKSPGLRELTQATRPGEEPRLCYDCSSCLCVVYDGPCLGWREGSHQPYQWLTYNTALLRAHNFGSGLVAIGCQPGQQTRVGIYAKNCPEWVLAEQALYHFSMVLVPLYDTLGEDACIFVMDQVADLTTVITDSEAKLHFLLNKGGHRIKNIVVIKDTPNSALQRAKQQNIRILTFEEVENIGAAKSLPPQPPAPSDLATVCYTSGTTGQPKGVMLSHANILANVCAVCFQLGSVRPCSTDVMISYLPLAHMLERSCQVGMLMVGGALGFFCGDIRTLPDDMKALRPTLFPTVPRLMNRIYDKVWAEASTSPIKKAILKLAVSRKEAEIRRSIIRQDSLWDKLVFKKVQEGMGGRVRLVVVGSAPMDATVLTFMRCALGCVIVEGYGQTECVSPCTLTVQGDWLVDHVGPPLPCNLVKLVDVPEMEYFASAGQGEVCVKGSNGYFKNPQKTAETIDRDGWLHTGDIGMWLPNGTLKIVDRKKHIFKLSIGEYVAPEKIENIYTRSEYVSQIFVHGESLKSSIIAIVVPDVVVLKHYAEMHGMGGTFSVLCSNASVKQLIMDDMVRLGSDAGLKSFEQVKDIYLHPDPFSIQNGLLTPTLKSKRPDLRRYFKPQLDDMYSRLA</sequence>
<evidence type="ECO:0000256" key="8">
    <source>
        <dbReference type="ARBA" id="ARBA00024495"/>
    </source>
</evidence>
<evidence type="ECO:0000256" key="13">
    <source>
        <dbReference type="RuleBase" id="RU369030"/>
    </source>
</evidence>
<evidence type="ECO:0000256" key="7">
    <source>
        <dbReference type="ARBA" id="ARBA00024484"/>
    </source>
</evidence>
<evidence type="ECO:0000256" key="3">
    <source>
        <dbReference type="ARBA" id="ARBA00022741"/>
    </source>
</evidence>
<comment type="catalytic activity">
    <reaction evidence="6">
        <text>5-hydroxy-(6E,8Z,11Z,14Z)-eicosatetraenoate + ATP + CoA = 5-hydroxy-(6E,8Z,11Z,14Z)-eicosatetraenoyl-CoA + AMP + diphosphate</text>
        <dbReference type="Rhea" id="RHEA:52108"/>
        <dbReference type="ChEBI" id="CHEBI:30616"/>
        <dbReference type="ChEBI" id="CHEBI:33019"/>
        <dbReference type="ChEBI" id="CHEBI:57287"/>
        <dbReference type="ChEBI" id="CHEBI:65341"/>
        <dbReference type="ChEBI" id="CHEBI:136407"/>
        <dbReference type="ChEBI" id="CHEBI:456215"/>
    </reaction>
    <physiologicalReaction direction="left-to-right" evidence="6">
        <dbReference type="Rhea" id="RHEA:52109"/>
    </physiologicalReaction>
</comment>
<comment type="catalytic activity">
    <reaction evidence="9">
        <text>15-hydroxy-(5Z,8Z,11Z,13E)-eicosatetraenoate + ATP + CoA = 15-hydroxy-(5Z,8Z,11Z,13E)-eicosatetraenoyl-CoA + AMP + diphosphate</text>
        <dbReference type="Rhea" id="RHEA:52116"/>
        <dbReference type="ChEBI" id="CHEBI:30616"/>
        <dbReference type="ChEBI" id="CHEBI:33019"/>
        <dbReference type="ChEBI" id="CHEBI:57287"/>
        <dbReference type="ChEBI" id="CHEBI:78832"/>
        <dbReference type="ChEBI" id="CHEBI:136409"/>
        <dbReference type="ChEBI" id="CHEBI:456215"/>
    </reaction>
    <physiologicalReaction direction="left-to-right" evidence="9">
        <dbReference type="Rhea" id="RHEA:52117"/>
    </physiologicalReaction>
</comment>
<evidence type="ECO:0000313" key="16">
    <source>
        <dbReference type="Proteomes" id="UP000678499"/>
    </source>
</evidence>
<dbReference type="InterPro" id="IPR042099">
    <property type="entry name" value="ANL_N_sf"/>
</dbReference>
<keyword evidence="5 13" id="KW-0067">ATP-binding</keyword>
<dbReference type="InterPro" id="IPR020845">
    <property type="entry name" value="AMP-binding_CS"/>
</dbReference>
<dbReference type="EMBL" id="CAJPEX010000313">
    <property type="protein sequence ID" value="CAG0915024.1"/>
    <property type="molecule type" value="Genomic_DNA"/>
</dbReference>
<comment type="function">
    <text evidence="13">Catalyzes the conversion of long-chain fatty acids to their active form acyl-CoAs for both synthesis of cellular lipids, and degradation via beta-oxidation.</text>
</comment>
<evidence type="ECO:0000256" key="9">
    <source>
        <dbReference type="ARBA" id="ARBA00024532"/>
    </source>
</evidence>
<evidence type="ECO:0000256" key="4">
    <source>
        <dbReference type="ARBA" id="ARBA00022832"/>
    </source>
</evidence>
<comment type="catalytic activity">
    <reaction evidence="12">
        <text>hexadecanoate + ATP + CoA = hexadecanoyl-CoA + AMP + diphosphate</text>
        <dbReference type="Rhea" id="RHEA:30751"/>
        <dbReference type="ChEBI" id="CHEBI:7896"/>
        <dbReference type="ChEBI" id="CHEBI:30616"/>
        <dbReference type="ChEBI" id="CHEBI:33019"/>
        <dbReference type="ChEBI" id="CHEBI:57287"/>
        <dbReference type="ChEBI" id="CHEBI:57379"/>
        <dbReference type="ChEBI" id="CHEBI:456215"/>
    </reaction>
    <physiologicalReaction direction="left-to-right" evidence="12">
        <dbReference type="Rhea" id="RHEA:30752"/>
    </physiologicalReaction>
</comment>
<dbReference type="GO" id="GO:0005524">
    <property type="term" value="F:ATP binding"/>
    <property type="evidence" value="ECO:0007669"/>
    <property type="project" value="UniProtKB-KW"/>
</dbReference>
<keyword evidence="3 13" id="KW-0547">Nucleotide-binding</keyword>
<accession>A0A7R9GA66</accession>
<protein>
    <recommendedName>
        <fullName evidence="13">Long-chain-fatty-acid--CoA ligase</fullName>
        <ecNumber evidence="13">6.2.1.3</ecNumber>
    </recommendedName>
</protein>
<keyword evidence="16" id="KW-1185">Reference proteome</keyword>
<dbReference type="PANTHER" id="PTHR43272">
    <property type="entry name" value="LONG-CHAIN-FATTY-ACID--COA LIGASE"/>
    <property type="match status" value="1"/>
</dbReference>
<evidence type="ECO:0000313" key="15">
    <source>
        <dbReference type="EMBL" id="CAD7274872.1"/>
    </source>
</evidence>
<dbReference type="GO" id="GO:0047676">
    <property type="term" value="F:arachidonate-CoA ligase activity"/>
    <property type="evidence" value="ECO:0007669"/>
    <property type="project" value="UniProtKB-EC"/>
</dbReference>
<comment type="catalytic activity">
    <reaction evidence="7">
        <text>a long-chain fatty acid + ATP + CoA = a long-chain fatty acyl-CoA + AMP + diphosphate</text>
        <dbReference type="Rhea" id="RHEA:15421"/>
        <dbReference type="ChEBI" id="CHEBI:30616"/>
        <dbReference type="ChEBI" id="CHEBI:33019"/>
        <dbReference type="ChEBI" id="CHEBI:57287"/>
        <dbReference type="ChEBI" id="CHEBI:57560"/>
        <dbReference type="ChEBI" id="CHEBI:83139"/>
        <dbReference type="ChEBI" id="CHEBI:456215"/>
        <dbReference type="EC" id="6.2.1.3"/>
    </reaction>
    <physiologicalReaction direction="left-to-right" evidence="7">
        <dbReference type="Rhea" id="RHEA:15422"/>
    </physiologicalReaction>
</comment>
<comment type="catalytic activity">
    <reaction evidence="11">
        <text>(E)-hexadec-2-enoate + ATP + CoA = (2E)-hexadecenoyl-CoA + AMP + diphosphate</text>
        <dbReference type="Rhea" id="RHEA:36139"/>
        <dbReference type="ChEBI" id="CHEBI:30616"/>
        <dbReference type="ChEBI" id="CHEBI:33019"/>
        <dbReference type="ChEBI" id="CHEBI:57287"/>
        <dbReference type="ChEBI" id="CHEBI:61526"/>
        <dbReference type="ChEBI" id="CHEBI:72745"/>
        <dbReference type="ChEBI" id="CHEBI:456215"/>
    </reaction>
    <physiologicalReaction direction="left-to-right" evidence="11">
        <dbReference type="Rhea" id="RHEA:36140"/>
    </physiologicalReaction>
</comment>
<dbReference type="PANTHER" id="PTHR43272:SF107">
    <property type="entry name" value="LONG-CHAIN-FATTY-ACID--COA LIGASE 5"/>
    <property type="match status" value="1"/>
</dbReference>
<dbReference type="Proteomes" id="UP000678499">
    <property type="component" value="Unassembled WGS sequence"/>
</dbReference>
<dbReference type="Gene3D" id="3.40.50.12780">
    <property type="entry name" value="N-terminal domain of ligase-like"/>
    <property type="match status" value="1"/>
</dbReference>
<proteinExistence type="inferred from homology"/>
<dbReference type="GO" id="GO:0005783">
    <property type="term" value="C:endoplasmic reticulum"/>
    <property type="evidence" value="ECO:0007669"/>
    <property type="project" value="TreeGrafter"/>
</dbReference>
<evidence type="ECO:0000256" key="12">
    <source>
        <dbReference type="ARBA" id="ARBA00049139"/>
    </source>
</evidence>
<name>A0A7R9GA66_9CRUS</name>
<dbReference type="InterPro" id="IPR045311">
    <property type="entry name" value="LC-FACS_euk"/>
</dbReference>
<evidence type="ECO:0000256" key="10">
    <source>
        <dbReference type="ARBA" id="ARBA00024548"/>
    </source>
</evidence>
<comment type="catalytic activity">
    <reaction evidence="8">
        <text>12-hydroxy-(5Z,8Z,10E,14Z)-eicosatetraenoate + ATP + CoA = 12-hydroxy-(5Z,8Z,10E,14Z)-eicosatetraenoyl-CoA + AMP + diphosphate</text>
        <dbReference type="Rhea" id="RHEA:52112"/>
        <dbReference type="ChEBI" id="CHEBI:30616"/>
        <dbReference type="ChEBI" id="CHEBI:33019"/>
        <dbReference type="ChEBI" id="CHEBI:57287"/>
        <dbReference type="ChEBI" id="CHEBI:90718"/>
        <dbReference type="ChEBI" id="CHEBI:136408"/>
        <dbReference type="ChEBI" id="CHEBI:456215"/>
    </reaction>
    <physiologicalReaction direction="left-to-right" evidence="8">
        <dbReference type="Rhea" id="RHEA:52113"/>
    </physiologicalReaction>
</comment>
<keyword evidence="4 13" id="KW-0276">Fatty acid metabolism</keyword>
<dbReference type="PROSITE" id="PS00455">
    <property type="entry name" value="AMP_BINDING"/>
    <property type="match status" value="1"/>
</dbReference>
<dbReference type="SUPFAM" id="SSF56801">
    <property type="entry name" value="Acetyl-CoA synthetase-like"/>
    <property type="match status" value="1"/>
</dbReference>
<evidence type="ECO:0000256" key="6">
    <source>
        <dbReference type="ARBA" id="ARBA00024469"/>
    </source>
</evidence>
<dbReference type="GO" id="GO:0016020">
    <property type="term" value="C:membrane"/>
    <property type="evidence" value="ECO:0007669"/>
    <property type="project" value="TreeGrafter"/>
</dbReference>
<evidence type="ECO:0000256" key="2">
    <source>
        <dbReference type="ARBA" id="ARBA00022598"/>
    </source>
</evidence>
<dbReference type="CDD" id="cd05927">
    <property type="entry name" value="LC-FACS_euk"/>
    <property type="match status" value="1"/>
</dbReference>
<dbReference type="InterPro" id="IPR000873">
    <property type="entry name" value="AMP-dep_synth/lig_dom"/>
</dbReference>
<dbReference type="EMBL" id="OA882350">
    <property type="protein sequence ID" value="CAD7274872.1"/>
    <property type="molecule type" value="Genomic_DNA"/>
</dbReference>
<comment type="catalytic activity">
    <reaction evidence="10">
        <text>(5Z,8Z,11Z,14Z)-eicosatetraenoate + ATP + CoA = (5Z,8Z,11Z,14Z)-eicosatetraenoyl-CoA + AMP + diphosphate</text>
        <dbReference type="Rhea" id="RHEA:19713"/>
        <dbReference type="ChEBI" id="CHEBI:30616"/>
        <dbReference type="ChEBI" id="CHEBI:32395"/>
        <dbReference type="ChEBI" id="CHEBI:33019"/>
        <dbReference type="ChEBI" id="CHEBI:57287"/>
        <dbReference type="ChEBI" id="CHEBI:57368"/>
        <dbReference type="ChEBI" id="CHEBI:456215"/>
        <dbReference type="EC" id="6.2.1.15"/>
    </reaction>
    <physiologicalReaction direction="left-to-right" evidence="10">
        <dbReference type="Rhea" id="RHEA:19714"/>
    </physiologicalReaction>
</comment>
<organism evidence="15">
    <name type="scientific">Notodromas monacha</name>
    <dbReference type="NCBI Taxonomy" id="399045"/>
    <lineage>
        <taxon>Eukaryota</taxon>
        <taxon>Metazoa</taxon>
        <taxon>Ecdysozoa</taxon>
        <taxon>Arthropoda</taxon>
        <taxon>Crustacea</taxon>
        <taxon>Oligostraca</taxon>
        <taxon>Ostracoda</taxon>
        <taxon>Podocopa</taxon>
        <taxon>Podocopida</taxon>
        <taxon>Cypridocopina</taxon>
        <taxon>Cypridoidea</taxon>
        <taxon>Cyprididae</taxon>
        <taxon>Notodromas</taxon>
    </lineage>
</organism>
<dbReference type="Pfam" id="PF00501">
    <property type="entry name" value="AMP-binding"/>
    <property type="match status" value="1"/>
</dbReference>
<reference evidence="15" key="1">
    <citation type="submission" date="2020-11" db="EMBL/GenBank/DDBJ databases">
        <authorList>
            <person name="Tran Van P."/>
        </authorList>
    </citation>
    <scope>NUCLEOTIDE SEQUENCE</scope>
</reference>
<dbReference type="OrthoDB" id="1700726at2759"/>
<evidence type="ECO:0000259" key="14">
    <source>
        <dbReference type="Pfam" id="PF00501"/>
    </source>
</evidence>
<evidence type="ECO:0000256" key="11">
    <source>
        <dbReference type="ARBA" id="ARBA00024565"/>
    </source>
</evidence>